<evidence type="ECO:0000313" key="1">
    <source>
        <dbReference type="EMBL" id="MFH8550680.1"/>
    </source>
</evidence>
<name>A0ABW7R2T5_9ACTN</name>
<sequence>MQITVAVHQAAVNVGGTGDPGNADLLAGGSQLVASEGFEHSVSSTVGVSDPRSGQVVR</sequence>
<dbReference type="RefSeq" id="WP_397717252.1">
    <property type="nucleotide sequence ID" value="NZ_JBIRGN010000008.1"/>
</dbReference>
<keyword evidence="2" id="KW-1185">Reference proteome</keyword>
<proteinExistence type="predicted"/>
<protein>
    <submittedName>
        <fullName evidence="1">Uncharacterized protein</fullName>
    </submittedName>
</protein>
<accession>A0ABW7R2T5</accession>
<dbReference type="Proteomes" id="UP001610818">
    <property type="component" value="Unassembled WGS sequence"/>
</dbReference>
<comment type="caution">
    <text evidence="1">The sequence shown here is derived from an EMBL/GenBank/DDBJ whole genome shotgun (WGS) entry which is preliminary data.</text>
</comment>
<gene>
    <name evidence="1" type="ORF">ACH4F9_37395</name>
</gene>
<organism evidence="1 2">
    <name type="scientific">Streptomyces longisporoflavus</name>
    <dbReference type="NCBI Taxonomy" id="28044"/>
    <lineage>
        <taxon>Bacteria</taxon>
        <taxon>Bacillati</taxon>
        <taxon>Actinomycetota</taxon>
        <taxon>Actinomycetes</taxon>
        <taxon>Kitasatosporales</taxon>
        <taxon>Streptomycetaceae</taxon>
        <taxon>Streptomyces</taxon>
    </lineage>
</organism>
<reference evidence="1 2" key="1">
    <citation type="submission" date="2024-10" db="EMBL/GenBank/DDBJ databases">
        <title>The Natural Products Discovery Center: Release of the First 8490 Sequenced Strains for Exploring Actinobacteria Biosynthetic Diversity.</title>
        <authorList>
            <person name="Kalkreuter E."/>
            <person name="Kautsar S.A."/>
            <person name="Yang D."/>
            <person name="Bader C.D."/>
            <person name="Teijaro C.N."/>
            <person name="Fluegel L."/>
            <person name="Davis C.M."/>
            <person name="Simpson J.R."/>
            <person name="Lauterbach L."/>
            <person name="Steele A.D."/>
            <person name="Gui C."/>
            <person name="Meng S."/>
            <person name="Li G."/>
            <person name="Viehrig K."/>
            <person name="Ye F."/>
            <person name="Su P."/>
            <person name="Kiefer A.F."/>
            <person name="Nichols A."/>
            <person name="Cepeda A.J."/>
            <person name="Yan W."/>
            <person name="Fan B."/>
            <person name="Jiang Y."/>
            <person name="Adhikari A."/>
            <person name="Zheng C.-J."/>
            <person name="Schuster L."/>
            <person name="Cowan T.M."/>
            <person name="Smanski M.J."/>
            <person name="Chevrette M.G."/>
            <person name="De Carvalho L.P.S."/>
            <person name="Shen B."/>
        </authorList>
    </citation>
    <scope>NUCLEOTIDE SEQUENCE [LARGE SCALE GENOMIC DNA]</scope>
    <source>
        <strain evidence="1 2">NPDC017990</strain>
    </source>
</reference>
<evidence type="ECO:0000313" key="2">
    <source>
        <dbReference type="Proteomes" id="UP001610818"/>
    </source>
</evidence>
<dbReference type="EMBL" id="JBIRGQ010000008">
    <property type="protein sequence ID" value="MFH8550680.1"/>
    <property type="molecule type" value="Genomic_DNA"/>
</dbReference>